<evidence type="ECO:0000256" key="16">
    <source>
        <dbReference type="ARBA" id="ARBA00023015"/>
    </source>
</evidence>
<dbReference type="InterPro" id="IPR050410">
    <property type="entry name" value="CCR4/nocturin_mRNA_transcr"/>
</dbReference>
<keyword evidence="15" id="KW-0694">RNA-binding</keyword>
<keyword evidence="7" id="KW-0963">Cytoplasm</keyword>
<evidence type="ECO:0000256" key="5">
    <source>
        <dbReference type="ARBA" id="ARBA00010774"/>
    </source>
</evidence>
<dbReference type="GO" id="GO:0046872">
    <property type="term" value="F:metal ion binding"/>
    <property type="evidence" value="ECO:0007669"/>
    <property type="project" value="UniProtKB-KW"/>
</dbReference>
<keyword evidence="18" id="KW-0539">Nucleus</keyword>
<dbReference type="InParanoid" id="A0A482XN92"/>
<comment type="cofactor">
    <cofactor evidence="2">
        <name>Mg(2+)</name>
        <dbReference type="ChEBI" id="CHEBI:18420"/>
    </cofactor>
</comment>
<dbReference type="FunFam" id="3.60.10.10:FF:000002">
    <property type="entry name" value="CCR4-NOT transcription complex subunit 6 like"/>
    <property type="match status" value="1"/>
</dbReference>
<dbReference type="CDD" id="cd09097">
    <property type="entry name" value="Deadenylase_CCR4"/>
    <property type="match status" value="1"/>
</dbReference>
<dbReference type="InterPro" id="IPR001611">
    <property type="entry name" value="Leu-rich_rpt"/>
</dbReference>
<dbReference type="InterPro" id="IPR032675">
    <property type="entry name" value="LRR_dom_sf"/>
</dbReference>
<comment type="catalytic activity">
    <reaction evidence="1">
        <text>Exonucleolytic cleavage of poly(A) to 5'-AMP.</text>
        <dbReference type="EC" id="3.1.13.4"/>
    </reaction>
</comment>
<dbReference type="InterPro" id="IPR005135">
    <property type="entry name" value="Endo/exonuclease/phosphatase"/>
</dbReference>
<evidence type="ECO:0000313" key="24">
    <source>
        <dbReference type="EMBL" id="RZF46990.1"/>
    </source>
</evidence>
<dbReference type="FunCoup" id="A0A482XN92">
    <property type="interactions" value="2034"/>
</dbReference>
<dbReference type="PROSITE" id="PS51450">
    <property type="entry name" value="LRR"/>
    <property type="match status" value="1"/>
</dbReference>
<evidence type="ECO:0000256" key="20">
    <source>
        <dbReference type="ARBA" id="ARBA00031469"/>
    </source>
</evidence>
<dbReference type="SUPFAM" id="SSF52058">
    <property type="entry name" value="L domain-like"/>
    <property type="match status" value="1"/>
</dbReference>
<dbReference type="Pfam" id="PF03372">
    <property type="entry name" value="Exo_endo_phos"/>
    <property type="match status" value="1"/>
</dbReference>
<evidence type="ECO:0000313" key="25">
    <source>
        <dbReference type="Proteomes" id="UP000291343"/>
    </source>
</evidence>
<evidence type="ECO:0000256" key="10">
    <source>
        <dbReference type="ARBA" id="ARBA00022723"/>
    </source>
</evidence>
<keyword evidence="16" id="KW-0805">Transcription regulation</keyword>
<keyword evidence="13" id="KW-0269">Exonuclease</keyword>
<evidence type="ECO:0000256" key="3">
    <source>
        <dbReference type="ARBA" id="ARBA00004123"/>
    </source>
</evidence>
<dbReference type="AlphaFoldDB" id="A0A482XN92"/>
<evidence type="ECO:0000256" key="12">
    <source>
        <dbReference type="ARBA" id="ARBA00022801"/>
    </source>
</evidence>
<accession>A0A482XN92</accession>
<evidence type="ECO:0000256" key="18">
    <source>
        <dbReference type="ARBA" id="ARBA00023242"/>
    </source>
</evidence>
<dbReference type="Pfam" id="PF00560">
    <property type="entry name" value="LRR_1"/>
    <property type="match status" value="1"/>
</dbReference>
<keyword evidence="12" id="KW-0378">Hydrolase</keyword>
<dbReference type="EMBL" id="QKKF02005135">
    <property type="protein sequence ID" value="RZF46990.1"/>
    <property type="molecule type" value="Genomic_DNA"/>
</dbReference>
<reference evidence="24 25" key="1">
    <citation type="journal article" date="2017" name="Gigascience">
        <title>Genome sequence of the small brown planthopper, Laodelphax striatellus.</title>
        <authorList>
            <person name="Zhu J."/>
            <person name="Jiang F."/>
            <person name="Wang X."/>
            <person name="Yang P."/>
            <person name="Bao Y."/>
            <person name="Zhao W."/>
            <person name="Wang W."/>
            <person name="Lu H."/>
            <person name="Wang Q."/>
            <person name="Cui N."/>
            <person name="Li J."/>
            <person name="Chen X."/>
            <person name="Luo L."/>
            <person name="Yu J."/>
            <person name="Kang L."/>
            <person name="Cui F."/>
        </authorList>
    </citation>
    <scope>NUCLEOTIDE SEQUENCE [LARGE SCALE GENOMIC DNA]</scope>
    <source>
        <strain evidence="24">Lst14</strain>
    </source>
</reference>
<evidence type="ECO:0000256" key="11">
    <source>
        <dbReference type="ARBA" id="ARBA00022737"/>
    </source>
</evidence>
<evidence type="ECO:0000259" key="23">
    <source>
        <dbReference type="Pfam" id="PF03372"/>
    </source>
</evidence>
<dbReference type="Proteomes" id="UP000291343">
    <property type="component" value="Unassembled WGS sequence"/>
</dbReference>
<dbReference type="GO" id="GO:0004535">
    <property type="term" value="F:poly(A)-specific ribonuclease activity"/>
    <property type="evidence" value="ECO:0007669"/>
    <property type="project" value="UniProtKB-EC"/>
</dbReference>
<evidence type="ECO:0000256" key="7">
    <source>
        <dbReference type="ARBA" id="ARBA00022490"/>
    </source>
</evidence>
<dbReference type="GO" id="GO:0005737">
    <property type="term" value="C:cytoplasm"/>
    <property type="evidence" value="ECO:0007669"/>
    <property type="project" value="UniProtKB-SubCell"/>
</dbReference>
<dbReference type="PANTHER" id="PTHR12121:SF100">
    <property type="entry name" value="POLY(A)-SPECIFIC RIBONUCLEASE"/>
    <property type="match status" value="1"/>
</dbReference>
<comment type="similarity">
    <text evidence="5">Belongs to the CCR4/nocturin family.</text>
</comment>
<protein>
    <recommendedName>
        <fullName evidence="6">poly(A)-specific ribonuclease</fullName>
        <ecNumber evidence="6">3.1.13.4</ecNumber>
    </recommendedName>
    <alternativeName>
        <fullName evidence="19">Carbon catabolite repressor protein 4</fullName>
    </alternativeName>
    <alternativeName>
        <fullName evidence="20">Cytoplasmic deadenylase</fullName>
    </alternativeName>
    <alternativeName>
        <fullName evidence="21">Glucose-repressible alcohol dehydrogenase transcriptional effector</fullName>
    </alternativeName>
</protein>
<proteinExistence type="inferred from homology"/>
<keyword evidence="10" id="KW-0479">Metal-binding</keyword>
<dbReference type="SMR" id="A0A482XN92"/>
<comment type="subcellular location">
    <subcellularLocation>
        <location evidence="4">Cytoplasm</location>
    </subcellularLocation>
    <subcellularLocation>
        <location evidence="3">Nucleus</location>
    </subcellularLocation>
</comment>
<keyword evidence="25" id="KW-1185">Reference proteome</keyword>
<dbReference type="OrthoDB" id="428734at2759"/>
<evidence type="ECO:0000256" key="17">
    <source>
        <dbReference type="ARBA" id="ARBA00023163"/>
    </source>
</evidence>
<dbReference type="GO" id="GO:0005634">
    <property type="term" value="C:nucleus"/>
    <property type="evidence" value="ECO:0007669"/>
    <property type="project" value="UniProtKB-SubCell"/>
</dbReference>
<evidence type="ECO:0000256" key="9">
    <source>
        <dbReference type="ARBA" id="ARBA00022722"/>
    </source>
</evidence>
<evidence type="ECO:0000256" key="14">
    <source>
        <dbReference type="ARBA" id="ARBA00022842"/>
    </source>
</evidence>
<organism evidence="24 25">
    <name type="scientific">Laodelphax striatellus</name>
    <name type="common">Small brown planthopper</name>
    <name type="synonym">Delphax striatella</name>
    <dbReference type="NCBI Taxonomy" id="195883"/>
    <lineage>
        <taxon>Eukaryota</taxon>
        <taxon>Metazoa</taxon>
        <taxon>Ecdysozoa</taxon>
        <taxon>Arthropoda</taxon>
        <taxon>Hexapoda</taxon>
        <taxon>Insecta</taxon>
        <taxon>Pterygota</taxon>
        <taxon>Neoptera</taxon>
        <taxon>Paraneoptera</taxon>
        <taxon>Hemiptera</taxon>
        <taxon>Auchenorrhyncha</taxon>
        <taxon>Fulgoroidea</taxon>
        <taxon>Delphacidae</taxon>
        <taxon>Criomorphinae</taxon>
        <taxon>Laodelphax</taxon>
    </lineage>
</organism>
<evidence type="ECO:0000256" key="6">
    <source>
        <dbReference type="ARBA" id="ARBA00012161"/>
    </source>
</evidence>
<evidence type="ECO:0000256" key="21">
    <source>
        <dbReference type="ARBA" id="ARBA00033317"/>
    </source>
</evidence>
<keyword evidence="8" id="KW-0433">Leucine-rich repeat</keyword>
<dbReference type="SUPFAM" id="SSF56219">
    <property type="entry name" value="DNase I-like"/>
    <property type="match status" value="1"/>
</dbReference>
<dbReference type="EC" id="3.1.13.4" evidence="6"/>
<dbReference type="FunFam" id="3.80.10.10:FF:000343">
    <property type="entry name" value="CCR4-NOT transcription complex subunit"/>
    <property type="match status" value="1"/>
</dbReference>
<keyword evidence="9" id="KW-0540">Nuclease</keyword>
<comment type="caution">
    <text evidence="24">The sequence shown here is derived from an EMBL/GenBank/DDBJ whole genome shotgun (WGS) entry which is preliminary data.</text>
</comment>
<evidence type="ECO:0000256" key="19">
    <source>
        <dbReference type="ARBA" id="ARBA00030493"/>
    </source>
</evidence>
<evidence type="ECO:0000256" key="15">
    <source>
        <dbReference type="ARBA" id="ARBA00022884"/>
    </source>
</evidence>
<dbReference type="InterPro" id="IPR003591">
    <property type="entry name" value="Leu-rich_rpt_typical-subtyp"/>
</dbReference>
<keyword evidence="17" id="KW-0804">Transcription</keyword>
<dbReference type="SMART" id="SM00369">
    <property type="entry name" value="LRR_TYP"/>
    <property type="match status" value="3"/>
</dbReference>
<evidence type="ECO:0000256" key="8">
    <source>
        <dbReference type="ARBA" id="ARBA00022614"/>
    </source>
</evidence>
<evidence type="ECO:0000256" key="2">
    <source>
        <dbReference type="ARBA" id="ARBA00001946"/>
    </source>
</evidence>
<dbReference type="InterPro" id="IPR036691">
    <property type="entry name" value="Endo/exonu/phosph_ase_sf"/>
</dbReference>
<dbReference type="PANTHER" id="PTHR12121">
    <property type="entry name" value="CARBON CATABOLITE REPRESSOR PROTEIN 4"/>
    <property type="match status" value="1"/>
</dbReference>
<keyword evidence="11" id="KW-0677">Repeat</keyword>
<dbReference type="GO" id="GO:0003723">
    <property type="term" value="F:RNA binding"/>
    <property type="evidence" value="ECO:0007669"/>
    <property type="project" value="UniProtKB-KW"/>
</dbReference>
<keyword evidence="14" id="KW-0460">Magnesium</keyword>
<evidence type="ECO:0000256" key="1">
    <source>
        <dbReference type="ARBA" id="ARBA00001663"/>
    </source>
</evidence>
<dbReference type="STRING" id="195883.A0A482XN92"/>
<evidence type="ECO:0000256" key="13">
    <source>
        <dbReference type="ARBA" id="ARBA00022839"/>
    </source>
</evidence>
<gene>
    <name evidence="24" type="ORF">LSTR_LSTR011853</name>
</gene>
<dbReference type="Gene3D" id="3.60.10.10">
    <property type="entry name" value="Endonuclease/exonuclease/phosphatase"/>
    <property type="match status" value="1"/>
</dbReference>
<dbReference type="Gene3D" id="3.80.10.10">
    <property type="entry name" value="Ribonuclease Inhibitor"/>
    <property type="match status" value="1"/>
</dbReference>
<feature type="domain" description="Endonuclease/exonuclease/phosphatase" evidence="23">
    <location>
        <begin position="216"/>
        <end position="547"/>
    </location>
</feature>
<evidence type="ECO:0000256" key="22">
    <source>
        <dbReference type="SAM" id="MobiDB-lite"/>
    </source>
</evidence>
<name>A0A482XN92_LAOST</name>
<evidence type="ECO:0000256" key="4">
    <source>
        <dbReference type="ARBA" id="ARBA00004496"/>
    </source>
</evidence>
<feature type="region of interest" description="Disordered" evidence="22">
    <location>
        <begin position="27"/>
        <end position="55"/>
    </location>
</feature>
<sequence length="571" mass="65138">MLSKAYTDEEDAETLAYFMSANTSMSRTHKEKYESSNPRRNHIIMSPEEAATGKKTHWSELEITGSVKTLSPQLWQLTHLTALYMNDNSLTRLPGEISRLINLRNLDLSGNKLRSLPTELGELIYLRELLLNNNLLRALPYEIGKLFQLQILGLAGNPLSKEYLKMYGEPNGTQKLVTYLLDSLQVRYLQPPERPWIPLARPDRTKPTCLMTVMCYNVLCDKYATRQMYGYCPTWALVWDYRKKAILNEIRHYTADIISLQEVETDQFYKFFLPELKRDGYDGIFSPKSRAKTMSENDRKYVDGCAIFYRTAKFTLIKEHLVEFNQLAMANSEGSDDMLNRVMPKDNIGLAALLKTKEAAWGDNGLPPDVNQVHQPLLVCTAHIHWDPEFCDVKLIQVMMLCGALKGVLDEASMHFRPNSSNTPVQLLLCGDFNSLPDSGVIEYLSSGRVSADHQDFKDLPYKSVLQKISGSEKPNEFTHSFKLASAYNEDIMPYTNYTFHFKGIIDYIFYSKQNMTPLGLLGPLASEWLRENKVIGCPHPHIPSDHFPLLVELEMTPSVPSPSNGLIPRR</sequence>